<feature type="non-terminal residue" evidence="3">
    <location>
        <position position="1"/>
    </location>
</feature>
<evidence type="ECO:0000313" key="3">
    <source>
        <dbReference type="EMBL" id="OTF81181.1"/>
    </source>
</evidence>
<proteinExistence type="predicted"/>
<dbReference type="EMBL" id="MUJZ01014927">
    <property type="protein sequence ID" value="OTF81181.1"/>
    <property type="molecule type" value="Genomic_DNA"/>
</dbReference>
<dbReference type="Proteomes" id="UP000194236">
    <property type="component" value="Unassembled WGS sequence"/>
</dbReference>
<evidence type="ECO:0000313" key="4">
    <source>
        <dbReference type="Proteomes" id="UP000194236"/>
    </source>
</evidence>
<keyword evidence="4" id="KW-1185">Reference proteome</keyword>
<name>A0A1Y3BJM1_EURMA</name>
<reference evidence="3 4" key="1">
    <citation type="submission" date="2017-03" db="EMBL/GenBank/DDBJ databases">
        <title>Genome Survey of Euroglyphus maynei.</title>
        <authorList>
            <person name="Arlian L.G."/>
            <person name="Morgan M.S."/>
            <person name="Rider S.D."/>
        </authorList>
    </citation>
    <scope>NUCLEOTIDE SEQUENCE [LARGE SCALE GENOMIC DNA]</scope>
    <source>
        <strain evidence="3">Arlian Lab</strain>
        <tissue evidence="3">Whole body</tissue>
    </source>
</reference>
<dbReference type="InterPro" id="IPR027417">
    <property type="entry name" value="P-loop_NTPase"/>
</dbReference>
<dbReference type="InterPro" id="IPR036961">
    <property type="entry name" value="Kinesin_motor_dom_sf"/>
</dbReference>
<sequence>SFKFALNYFINGSSERCELNQIKNRFNSIPIVLEGLSRSDDDAFGNANTEGNSNSTRLFYTLEIDFDFLGDPLGGQIDDCK</sequence>
<evidence type="ECO:0000256" key="2">
    <source>
        <dbReference type="ARBA" id="ARBA00022840"/>
    </source>
</evidence>
<keyword evidence="1" id="KW-0547">Nucleotide-binding</keyword>
<evidence type="ECO:0000256" key="1">
    <source>
        <dbReference type="ARBA" id="ARBA00022741"/>
    </source>
</evidence>
<dbReference type="Gene3D" id="3.40.850.10">
    <property type="entry name" value="Kinesin motor domain"/>
    <property type="match status" value="1"/>
</dbReference>
<protein>
    <submittedName>
        <fullName evidence="3">Uncharacterized protein</fullName>
    </submittedName>
</protein>
<dbReference type="OrthoDB" id="6494601at2759"/>
<dbReference type="GO" id="GO:0005524">
    <property type="term" value="F:ATP binding"/>
    <property type="evidence" value="ECO:0007669"/>
    <property type="project" value="UniProtKB-KW"/>
</dbReference>
<keyword evidence="2" id="KW-0067">ATP-binding</keyword>
<comment type="caution">
    <text evidence="3">The sequence shown here is derived from an EMBL/GenBank/DDBJ whole genome shotgun (WGS) entry which is preliminary data.</text>
</comment>
<dbReference type="AlphaFoldDB" id="A0A1Y3BJM1"/>
<accession>A0A1Y3BJM1</accession>
<gene>
    <name evidence="3" type="ORF">BLA29_013192</name>
</gene>
<dbReference type="SUPFAM" id="SSF52540">
    <property type="entry name" value="P-loop containing nucleoside triphosphate hydrolases"/>
    <property type="match status" value="1"/>
</dbReference>
<organism evidence="3 4">
    <name type="scientific">Euroglyphus maynei</name>
    <name type="common">Mayne's house dust mite</name>
    <dbReference type="NCBI Taxonomy" id="6958"/>
    <lineage>
        <taxon>Eukaryota</taxon>
        <taxon>Metazoa</taxon>
        <taxon>Ecdysozoa</taxon>
        <taxon>Arthropoda</taxon>
        <taxon>Chelicerata</taxon>
        <taxon>Arachnida</taxon>
        <taxon>Acari</taxon>
        <taxon>Acariformes</taxon>
        <taxon>Sarcoptiformes</taxon>
        <taxon>Astigmata</taxon>
        <taxon>Psoroptidia</taxon>
        <taxon>Analgoidea</taxon>
        <taxon>Pyroglyphidae</taxon>
        <taxon>Pyroglyphinae</taxon>
        <taxon>Euroglyphus</taxon>
    </lineage>
</organism>